<evidence type="ECO:0000256" key="2">
    <source>
        <dbReference type="SAM" id="Phobius"/>
    </source>
</evidence>
<evidence type="ECO:0000313" key="3">
    <source>
        <dbReference type="EMBL" id="GAA1722599.1"/>
    </source>
</evidence>
<sequence length="117" mass="12922">MKWTVTALTLLGGGLPAMGLYFAWRDFGTRRKELQAKLERVDQIMSDPAIPDADKSSRLEQEAPPEGSWTDVLYGREYLQLQLLKQTVPDISRPAVLAGLGLLCSTTAGLLSIWADM</sequence>
<dbReference type="EMBL" id="BAAALR010000099">
    <property type="protein sequence ID" value="GAA1722599.1"/>
    <property type="molecule type" value="Genomic_DNA"/>
</dbReference>
<comment type="caution">
    <text evidence="3">The sequence shown here is derived from an EMBL/GenBank/DDBJ whole genome shotgun (WGS) entry which is preliminary data.</text>
</comment>
<gene>
    <name evidence="3" type="ORF">GCM10009680_75420</name>
</gene>
<accession>A0ABN2JCL4</accession>
<reference evidence="3 4" key="1">
    <citation type="journal article" date="2019" name="Int. J. Syst. Evol. Microbiol.">
        <title>The Global Catalogue of Microorganisms (GCM) 10K type strain sequencing project: providing services to taxonomists for standard genome sequencing and annotation.</title>
        <authorList>
            <consortium name="The Broad Institute Genomics Platform"/>
            <consortium name="The Broad Institute Genome Sequencing Center for Infectious Disease"/>
            <person name="Wu L."/>
            <person name="Ma J."/>
        </authorList>
    </citation>
    <scope>NUCLEOTIDE SEQUENCE [LARGE SCALE GENOMIC DNA]</scope>
    <source>
        <strain evidence="3 4">JCM 13244</strain>
    </source>
</reference>
<keyword evidence="2" id="KW-1133">Transmembrane helix</keyword>
<feature type="transmembrane region" description="Helical" evidence="2">
    <location>
        <begin position="6"/>
        <end position="24"/>
    </location>
</feature>
<dbReference type="Proteomes" id="UP001499947">
    <property type="component" value="Unassembled WGS sequence"/>
</dbReference>
<evidence type="ECO:0000256" key="1">
    <source>
        <dbReference type="SAM" id="MobiDB-lite"/>
    </source>
</evidence>
<keyword evidence="4" id="KW-1185">Reference proteome</keyword>
<keyword evidence="2" id="KW-0812">Transmembrane</keyword>
<feature type="compositionally biased region" description="Basic and acidic residues" evidence="1">
    <location>
        <begin position="52"/>
        <end position="61"/>
    </location>
</feature>
<keyword evidence="2" id="KW-0472">Membrane</keyword>
<feature type="region of interest" description="Disordered" evidence="1">
    <location>
        <begin position="45"/>
        <end position="68"/>
    </location>
</feature>
<proteinExistence type="predicted"/>
<feature type="transmembrane region" description="Helical" evidence="2">
    <location>
        <begin position="95"/>
        <end position="115"/>
    </location>
</feature>
<name>A0ABN2JCL4_9ACTN</name>
<organism evidence="3 4">
    <name type="scientific">Streptomyces yatensis</name>
    <dbReference type="NCBI Taxonomy" id="155177"/>
    <lineage>
        <taxon>Bacteria</taxon>
        <taxon>Bacillati</taxon>
        <taxon>Actinomycetota</taxon>
        <taxon>Actinomycetes</taxon>
        <taxon>Kitasatosporales</taxon>
        <taxon>Streptomycetaceae</taxon>
        <taxon>Streptomyces</taxon>
        <taxon>Streptomyces violaceusniger group</taxon>
    </lineage>
</organism>
<evidence type="ECO:0000313" key="4">
    <source>
        <dbReference type="Proteomes" id="UP001499947"/>
    </source>
</evidence>
<protein>
    <submittedName>
        <fullName evidence="3">Uncharacterized protein</fullName>
    </submittedName>
</protein>